<proteinExistence type="predicted"/>
<feature type="domain" description="Erythromycin biosynthesis protein CIII-like C-terminal" evidence="2">
    <location>
        <begin position="310"/>
        <end position="415"/>
    </location>
</feature>
<name>A0ABV0K518_9CYAN</name>
<protein>
    <submittedName>
        <fullName evidence="3">Glycosyltransferase</fullName>
    </submittedName>
</protein>
<evidence type="ECO:0000259" key="1">
    <source>
        <dbReference type="Pfam" id="PF03033"/>
    </source>
</evidence>
<dbReference type="InterPro" id="IPR004276">
    <property type="entry name" value="GlycoTrans_28_N"/>
</dbReference>
<sequence length="437" mass="47066">MPISKITLVALGSTGDCMPMLALAQGLLQAGYQPTVVTHEAFTDLVESYGIEVAPLAGDYRAFFRSQEGQRFLRGEFLPWEQAPQFAKNLPRQLEQVLAAAQGSQAIIAGPLALWSYHVAEALNLPLIVAASLPIVETGLFPFLGFGDIPTSVNPVQSALNWASYRLVDVLGWVRDRPTLEAFRERHQLPTLPPLGPRYRAHHPKQLQQVPILHLYSEAVIPRPADWAQSSHSVHVTGYCFPQASQPYQPSPDLQNFLAQSQGESSTPTIALGFGSMAVADEQAMLQLLLEAVDRANVRAVLLAGWGLTQAGQLTDRVYAAPSIPHDWLFPQVSAVVHHSGSGTTAAGLRAGLPAITVPFFGDQPAWANRLTQLGVAPPPIPIQNLTAQNLAAAIKQVLSNPTMAAKARALGETIRAEDGVNCAVSIIQAYVDSVGW</sequence>
<accession>A0ABV0K518</accession>
<dbReference type="Pfam" id="PF03033">
    <property type="entry name" value="Glyco_transf_28"/>
    <property type="match status" value="1"/>
</dbReference>
<reference evidence="3 4" key="1">
    <citation type="submission" date="2022-04" db="EMBL/GenBank/DDBJ databases">
        <title>Positive selection, recombination, and allopatry shape intraspecific diversity of widespread and dominant cyanobacteria.</title>
        <authorList>
            <person name="Wei J."/>
            <person name="Shu W."/>
            <person name="Hu C."/>
        </authorList>
    </citation>
    <scope>NUCLEOTIDE SEQUENCE [LARGE SCALE GENOMIC DNA]</scope>
    <source>
        <strain evidence="3 4">DQ-A4</strain>
    </source>
</reference>
<dbReference type="SUPFAM" id="SSF53756">
    <property type="entry name" value="UDP-Glycosyltransferase/glycogen phosphorylase"/>
    <property type="match status" value="1"/>
</dbReference>
<dbReference type="Proteomes" id="UP001482513">
    <property type="component" value="Unassembled WGS sequence"/>
</dbReference>
<evidence type="ECO:0000313" key="4">
    <source>
        <dbReference type="Proteomes" id="UP001482513"/>
    </source>
</evidence>
<keyword evidence="4" id="KW-1185">Reference proteome</keyword>
<comment type="caution">
    <text evidence="3">The sequence shown here is derived from an EMBL/GenBank/DDBJ whole genome shotgun (WGS) entry which is preliminary data.</text>
</comment>
<organism evidence="3 4">
    <name type="scientific">Leptolyngbya subtilissima DQ-A4</name>
    <dbReference type="NCBI Taxonomy" id="2933933"/>
    <lineage>
        <taxon>Bacteria</taxon>
        <taxon>Bacillati</taxon>
        <taxon>Cyanobacteriota</taxon>
        <taxon>Cyanophyceae</taxon>
        <taxon>Leptolyngbyales</taxon>
        <taxon>Leptolyngbyaceae</taxon>
        <taxon>Leptolyngbya group</taxon>
        <taxon>Leptolyngbya</taxon>
    </lineage>
</organism>
<dbReference type="RefSeq" id="WP_190700499.1">
    <property type="nucleotide sequence ID" value="NZ_JAMPKX010000005.1"/>
</dbReference>
<dbReference type="EMBL" id="JAMPKX010000005">
    <property type="protein sequence ID" value="MEP0947878.1"/>
    <property type="molecule type" value="Genomic_DNA"/>
</dbReference>
<dbReference type="InterPro" id="IPR010610">
    <property type="entry name" value="EryCIII-like_C"/>
</dbReference>
<dbReference type="CDD" id="cd03784">
    <property type="entry name" value="GT1_Gtf-like"/>
    <property type="match status" value="1"/>
</dbReference>
<dbReference type="Pfam" id="PF06722">
    <property type="entry name" value="EryCIII-like_C"/>
    <property type="match status" value="1"/>
</dbReference>
<gene>
    <name evidence="3" type="ORF">NC992_13420</name>
</gene>
<dbReference type="InterPro" id="IPR002213">
    <property type="entry name" value="UDP_glucos_trans"/>
</dbReference>
<evidence type="ECO:0000313" key="3">
    <source>
        <dbReference type="EMBL" id="MEP0947878.1"/>
    </source>
</evidence>
<dbReference type="Gene3D" id="3.40.50.2000">
    <property type="entry name" value="Glycogen Phosphorylase B"/>
    <property type="match status" value="2"/>
</dbReference>
<evidence type="ECO:0000259" key="2">
    <source>
        <dbReference type="Pfam" id="PF06722"/>
    </source>
</evidence>
<dbReference type="PANTHER" id="PTHR48050:SF13">
    <property type="entry name" value="STEROL 3-BETA-GLUCOSYLTRANSFERASE UGT80A2"/>
    <property type="match status" value="1"/>
</dbReference>
<dbReference type="PANTHER" id="PTHR48050">
    <property type="entry name" value="STEROL 3-BETA-GLUCOSYLTRANSFERASE"/>
    <property type="match status" value="1"/>
</dbReference>
<dbReference type="InterPro" id="IPR050426">
    <property type="entry name" value="Glycosyltransferase_28"/>
</dbReference>
<feature type="domain" description="Glycosyltransferase family 28 N-terminal" evidence="1">
    <location>
        <begin position="6"/>
        <end position="134"/>
    </location>
</feature>